<name>A0ACB5U8U9_CANBO</name>
<evidence type="ECO:0000313" key="2">
    <source>
        <dbReference type="Proteomes" id="UP001165101"/>
    </source>
</evidence>
<evidence type="ECO:0000313" key="1">
    <source>
        <dbReference type="EMBL" id="GMF04226.1"/>
    </source>
</evidence>
<keyword evidence="2" id="KW-1185">Reference proteome</keyword>
<proteinExistence type="predicted"/>
<organism evidence="1 2">
    <name type="scientific">Candida boidinii</name>
    <name type="common">Yeast</name>
    <dbReference type="NCBI Taxonomy" id="5477"/>
    <lineage>
        <taxon>Eukaryota</taxon>
        <taxon>Fungi</taxon>
        <taxon>Dikarya</taxon>
        <taxon>Ascomycota</taxon>
        <taxon>Saccharomycotina</taxon>
        <taxon>Pichiomycetes</taxon>
        <taxon>Pichiales</taxon>
        <taxon>Pichiaceae</taxon>
        <taxon>Ogataea</taxon>
        <taxon>Ogataea/Candida clade</taxon>
    </lineage>
</organism>
<dbReference type="Proteomes" id="UP001165101">
    <property type="component" value="Unassembled WGS sequence"/>
</dbReference>
<gene>
    <name evidence="1" type="ORF">Cboi01_000645500</name>
</gene>
<reference evidence="1" key="1">
    <citation type="submission" date="2023-04" db="EMBL/GenBank/DDBJ databases">
        <title>Candida boidinii NBRC 1967.</title>
        <authorList>
            <person name="Ichikawa N."/>
            <person name="Sato H."/>
            <person name="Tonouchi N."/>
        </authorList>
    </citation>
    <scope>NUCLEOTIDE SEQUENCE</scope>
    <source>
        <strain evidence="1">NBRC 1967</strain>
    </source>
</reference>
<sequence>MSQEGKRDDIQINDDENDKDIIMSDSVSNNISGATTIDKLNDIAIDDNGDKVKIRETSEGMMIKDRKTFEEKSSIFRHELTDSMKENCLNMELITAYDNMIIKYKDMNKQRELFEIEGDKLNLLFENEAKEMENENEEDDEDEVIEKPKKESKKKNKKNKKIGNINDNDITSKKNESINSTNGGNSGGDENDSDSSLKKRKL</sequence>
<comment type="caution">
    <text evidence="1">The sequence shown here is derived from an EMBL/GenBank/DDBJ whole genome shotgun (WGS) entry which is preliminary data.</text>
</comment>
<protein>
    <submittedName>
        <fullName evidence="1">Unnamed protein product</fullName>
    </submittedName>
</protein>
<dbReference type="EMBL" id="BSXV01006783">
    <property type="protein sequence ID" value="GMF04226.1"/>
    <property type="molecule type" value="Genomic_DNA"/>
</dbReference>
<accession>A0ACB5U8U9</accession>